<dbReference type="InterPro" id="IPR013083">
    <property type="entry name" value="Znf_RING/FYVE/PHD"/>
</dbReference>
<feature type="compositionally biased region" description="Basic and acidic residues" evidence="6">
    <location>
        <begin position="82"/>
        <end position="95"/>
    </location>
</feature>
<evidence type="ECO:0000256" key="1">
    <source>
        <dbReference type="ARBA" id="ARBA00022723"/>
    </source>
</evidence>
<evidence type="ECO:0000313" key="10">
    <source>
        <dbReference type="Proteomes" id="UP000265515"/>
    </source>
</evidence>
<evidence type="ECO:0000256" key="4">
    <source>
        <dbReference type="PROSITE-ProRule" id="PRU00207"/>
    </source>
</evidence>
<dbReference type="GO" id="GO:0008270">
    <property type="term" value="F:zinc ion binding"/>
    <property type="evidence" value="ECO:0007669"/>
    <property type="project" value="UniProtKB-KW"/>
</dbReference>
<dbReference type="Pfam" id="PF13923">
    <property type="entry name" value="zf-C3HC4_2"/>
    <property type="match status" value="1"/>
</dbReference>
<feature type="region of interest" description="Disordered" evidence="6">
    <location>
        <begin position="1"/>
        <end position="309"/>
    </location>
</feature>
<feature type="region of interest" description="Disordered" evidence="6">
    <location>
        <begin position="422"/>
        <end position="451"/>
    </location>
</feature>
<evidence type="ECO:0000256" key="6">
    <source>
        <dbReference type="SAM" id="MobiDB-lite"/>
    </source>
</evidence>
<feature type="compositionally biased region" description="Basic and acidic residues" evidence="6">
    <location>
        <begin position="59"/>
        <end position="71"/>
    </location>
</feature>
<dbReference type="InterPro" id="IPR001293">
    <property type="entry name" value="Znf_TRAF"/>
</dbReference>
<comment type="caution">
    <text evidence="9">The sequence shown here is derived from an EMBL/GenBank/DDBJ whole genome shotgun (WGS) entry which is preliminary data.</text>
</comment>
<dbReference type="EMBL" id="BFEA01000086">
    <property type="protein sequence ID" value="GBG67351.1"/>
    <property type="molecule type" value="Genomic_DNA"/>
</dbReference>
<keyword evidence="3 4" id="KW-0862">Zinc</keyword>
<dbReference type="InterPro" id="IPR001841">
    <property type="entry name" value="Znf_RING"/>
</dbReference>
<dbReference type="Gramene" id="GBG67351">
    <property type="protein sequence ID" value="GBG67351"/>
    <property type="gene ID" value="CBR_g488"/>
</dbReference>
<evidence type="ECO:0000256" key="3">
    <source>
        <dbReference type="ARBA" id="ARBA00022833"/>
    </source>
</evidence>
<dbReference type="OrthoDB" id="1630758at2759"/>
<reference evidence="9 10" key="1">
    <citation type="journal article" date="2018" name="Cell">
        <title>The Chara Genome: Secondary Complexity and Implications for Plant Terrestrialization.</title>
        <authorList>
            <person name="Nishiyama T."/>
            <person name="Sakayama H."/>
            <person name="Vries J.D."/>
            <person name="Buschmann H."/>
            <person name="Saint-Marcoux D."/>
            <person name="Ullrich K.K."/>
            <person name="Haas F.B."/>
            <person name="Vanderstraeten L."/>
            <person name="Becker D."/>
            <person name="Lang D."/>
            <person name="Vosolsobe S."/>
            <person name="Rombauts S."/>
            <person name="Wilhelmsson P.K.I."/>
            <person name="Janitza P."/>
            <person name="Kern R."/>
            <person name="Heyl A."/>
            <person name="Rumpler F."/>
            <person name="Villalobos L.I.A.C."/>
            <person name="Clay J.M."/>
            <person name="Skokan R."/>
            <person name="Toyoda A."/>
            <person name="Suzuki Y."/>
            <person name="Kagoshima H."/>
            <person name="Schijlen E."/>
            <person name="Tajeshwar N."/>
            <person name="Catarino B."/>
            <person name="Hetherington A.J."/>
            <person name="Saltykova A."/>
            <person name="Bonnot C."/>
            <person name="Breuninger H."/>
            <person name="Symeonidi A."/>
            <person name="Radhakrishnan G.V."/>
            <person name="Van Nieuwerburgh F."/>
            <person name="Deforce D."/>
            <person name="Chang C."/>
            <person name="Karol K.G."/>
            <person name="Hedrich R."/>
            <person name="Ulvskov P."/>
            <person name="Glockner G."/>
            <person name="Delwiche C.F."/>
            <person name="Petrasek J."/>
            <person name="Van de Peer Y."/>
            <person name="Friml J."/>
            <person name="Beilby M."/>
            <person name="Dolan L."/>
            <person name="Kohara Y."/>
            <person name="Sugano S."/>
            <person name="Fujiyama A."/>
            <person name="Delaux P.-M."/>
            <person name="Quint M."/>
            <person name="TheiBen G."/>
            <person name="Hagemann M."/>
            <person name="Harholt J."/>
            <person name="Dunand C."/>
            <person name="Zachgo S."/>
            <person name="Langdale J."/>
            <person name="Maumus F."/>
            <person name="Straeten D.V.D."/>
            <person name="Gould S.B."/>
            <person name="Rensing S.A."/>
        </authorList>
    </citation>
    <scope>NUCLEOTIDE SEQUENCE [LARGE SCALE GENOMIC DNA]</scope>
    <source>
        <strain evidence="9 10">S276</strain>
    </source>
</reference>
<evidence type="ECO:0000256" key="2">
    <source>
        <dbReference type="ARBA" id="ARBA00022771"/>
    </source>
</evidence>
<keyword evidence="1 4" id="KW-0479">Metal-binding</keyword>
<protein>
    <recommendedName>
        <fullName evidence="11">RING-type domain-containing protein</fullName>
    </recommendedName>
</protein>
<feature type="domain" description="TRAF-type" evidence="8">
    <location>
        <begin position="721"/>
        <end position="768"/>
    </location>
</feature>
<organism evidence="9 10">
    <name type="scientific">Chara braunii</name>
    <name type="common">Braun's stonewort</name>
    <dbReference type="NCBI Taxonomy" id="69332"/>
    <lineage>
        <taxon>Eukaryota</taxon>
        <taxon>Viridiplantae</taxon>
        <taxon>Streptophyta</taxon>
        <taxon>Charophyceae</taxon>
        <taxon>Charales</taxon>
        <taxon>Characeae</taxon>
        <taxon>Chara</taxon>
    </lineage>
</organism>
<dbReference type="Proteomes" id="UP000265515">
    <property type="component" value="Unassembled WGS sequence"/>
</dbReference>
<feature type="compositionally biased region" description="Low complexity" evidence="6">
    <location>
        <begin position="264"/>
        <end position="309"/>
    </location>
</feature>
<evidence type="ECO:0000313" key="9">
    <source>
        <dbReference type="EMBL" id="GBG67351.1"/>
    </source>
</evidence>
<feature type="zinc finger region" description="TRAF-type" evidence="4">
    <location>
        <begin position="721"/>
        <end position="768"/>
    </location>
</feature>
<evidence type="ECO:0000256" key="5">
    <source>
        <dbReference type="SAM" id="Coils"/>
    </source>
</evidence>
<dbReference type="PANTHER" id="PTHR10131:SF94">
    <property type="entry name" value="TNF RECEPTOR-ASSOCIATED FACTOR 4"/>
    <property type="match status" value="1"/>
</dbReference>
<dbReference type="PROSITE" id="PS50089">
    <property type="entry name" value="ZF_RING_2"/>
    <property type="match status" value="1"/>
</dbReference>
<dbReference type="SUPFAM" id="SSF57850">
    <property type="entry name" value="RING/U-box"/>
    <property type="match status" value="1"/>
</dbReference>
<evidence type="ECO:0008006" key="11">
    <source>
        <dbReference type="Google" id="ProtNLM"/>
    </source>
</evidence>
<feature type="compositionally biased region" description="Polar residues" evidence="6">
    <location>
        <begin position="871"/>
        <end position="880"/>
    </location>
</feature>
<feature type="region of interest" description="Disordered" evidence="6">
    <location>
        <begin position="484"/>
        <end position="508"/>
    </location>
</feature>
<dbReference type="STRING" id="69332.A0A388KBE7"/>
<dbReference type="SUPFAM" id="SSF49599">
    <property type="entry name" value="TRAF domain-like"/>
    <property type="match status" value="2"/>
</dbReference>
<sequence length="894" mass="93850">MTAVSSEEVGIKEEGHLSQVEKEECVTATAFASREMEAKEKQPQQQAEEGSRSAVGVSSKEREDPYSDKDPYTVGDPNTDGDPNKFENEDKKGGEQLEATQAEEVTIDGQSDGGEKGKQGESSTPVEGLKETAAVEAPNPDPAAGNESDDGAPTPSDPYTSEVSVDEEQLPSTECSVKLASSDHPTSDSNVVAAGGDAKAEVTASDAGIATASAPKETSATAEEVPASASAPSASGTKAPLSSSSASVPASAASDPGTESNVDVAAGPGEAEAEVATESAPKAASLAAADLPVSVSSSSPSTDGDASSAPLAAVAQTLVSPGAAGAAAEAQVSGATEAASLSGAAAGEDAKETGVAASCPSQEKDVTVSALPISAFSKLSAECSSSAAADAYQAEPFQFVKATDSERSGQNDDSEDCAVLAPVTEDDGSGGDLSSSSVKEDDGSGGDLSSSSVPLDAEVVKVVVETPALSAVRAFGSCVPARTANDEEEGCDDSGKQKKNVSGGGGARVLAHPPRGEEVFYRYHNAAPPAPFVGSAPVVLHGGVVKGERITRFPGDLELADTDIPADLRCSLCSFTFKMAIIVAPCGHSFCRECFARYSSMVGVEDLVCPYVEEDGCQCDEKLFKDVAVDIKTRVAVDEIPMRCPNGLSFNVLEEMFEKISSWEGEGLEDWQKTLKRDACPEVVPYLRLNDHVRECAYHLVRCRNRADGCNDIILRRDVDTHEMSCEYRFEQCELCDDRIRWVDRDKHATDQCPFREVSCRNSDFGCTFKGVIKELDTHLLLSCHYERCRADFEKMQSTIANLQRQKEIADEKIAKLELDLKAKESKIADVEGAIKKRDATARSGVDPSASSAEVGKSGSFKQWFRRGSGRSRSTPQRRLTFSCGPIPAGGAHS</sequence>
<feature type="compositionally biased region" description="Low complexity" evidence="6">
    <location>
        <begin position="322"/>
        <end position="347"/>
    </location>
</feature>
<dbReference type="PANTHER" id="PTHR10131">
    <property type="entry name" value="TNF RECEPTOR ASSOCIATED FACTOR"/>
    <property type="match status" value="1"/>
</dbReference>
<feature type="region of interest" description="Disordered" evidence="6">
    <location>
        <begin position="322"/>
        <end position="364"/>
    </location>
</feature>
<dbReference type="PROSITE" id="PS50145">
    <property type="entry name" value="ZF_TRAF"/>
    <property type="match status" value="1"/>
</dbReference>
<keyword evidence="2 4" id="KW-0863">Zinc-finger</keyword>
<evidence type="ECO:0000259" key="7">
    <source>
        <dbReference type="PROSITE" id="PS50089"/>
    </source>
</evidence>
<gene>
    <name evidence="9" type="ORF">CBR_g488</name>
</gene>
<keyword evidence="5" id="KW-0175">Coiled coil</keyword>
<feature type="coiled-coil region" evidence="5">
    <location>
        <begin position="786"/>
        <end position="834"/>
    </location>
</feature>
<feature type="domain" description="RING-type" evidence="7">
    <location>
        <begin position="570"/>
        <end position="610"/>
    </location>
</feature>
<dbReference type="AlphaFoldDB" id="A0A388KBE7"/>
<accession>A0A388KBE7</accession>
<dbReference type="OMA" id="RIANLEW"/>
<feature type="compositionally biased region" description="Low complexity" evidence="6">
    <location>
        <begin position="217"/>
        <end position="256"/>
    </location>
</feature>
<feature type="compositionally biased region" description="Basic and acidic residues" evidence="6">
    <location>
        <begin position="9"/>
        <end position="25"/>
    </location>
</feature>
<dbReference type="SMART" id="SM00184">
    <property type="entry name" value="RING"/>
    <property type="match status" value="1"/>
</dbReference>
<feature type="region of interest" description="Disordered" evidence="6">
    <location>
        <begin position="839"/>
        <end position="894"/>
    </location>
</feature>
<keyword evidence="10" id="KW-1185">Reference proteome</keyword>
<proteinExistence type="predicted"/>
<dbReference type="Gene3D" id="3.30.40.10">
    <property type="entry name" value="Zinc/RING finger domain, C3HC4 (zinc finger)"/>
    <property type="match status" value="3"/>
</dbReference>
<evidence type="ECO:0000259" key="8">
    <source>
        <dbReference type="PROSITE" id="PS50145"/>
    </source>
</evidence>
<name>A0A388KBE7_CHABU</name>